<keyword evidence="2" id="KW-1185">Reference proteome</keyword>
<dbReference type="AlphaFoldDB" id="A0AAN8KHY5"/>
<dbReference type="Gene3D" id="3.10.10.10">
    <property type="entry name" value="HIV Type 1 Reverse Transcriptase, subunit A, domain 1"/>
    <property type="match status" value="1"/>
</dbReference>
<reference evidence="1 2" key="1">
    <citation type="submission" date="2021-04" db="EMBL/GenBank/DDBJ databases">
        <authorList>
            <person name="De Guttry C."/>
            <person name="Zahm M."/>
            <person name="Klopp C."/>
            <person name="Cabau C."/>
            <person name="Louis A."/>
            <person name="Berthelot C."/>
            <person name="Parey E."/>
            <person name="Roest Crollius H."/>
            <person name="Montfort J."/>
            <person name="Robinson-Rechavi M."/>
            <person name="Bucao C."/>
            <person name="Bouchez O."/>
            <person name="Gislard M."/>
            <person name="Lluch J."/>
            <person name="Milhes M."/>
            <person name="Lampietro C."/>
            <person name="Lopez Roques C."/>
            <person name="Donnadieu C."/>
            <person name="Braasch I."/>
            <person name="Desvignes T."/>
            <person name="Postlethwait J."/>
            <person name="Bobe J."/>
            <person name="Wedekind C."/>
            <person name="Guiguen Y."/>
        </authorList>
    </citation>
    <scope>NUCLEOTIDE SEQUENCE [LARGE SCALE GENOMIC DNA]</scope>
    <source>
        <strain evidence="1">Cs_M1</strain>
        <tissue evidence="1">Blood</tissue>
    </source>
</reference>
<dbReference type="SUPFAM" id="SSF56672">
    <property type="entry name" value="DNA/RNA polymerases"/>
    <property type="match status" value="1"/>
</dbReference>
<dbReference type="PANTHER" id="PTHR15503">
    <property type="entry name" value="LDOC1 RELATED"/>
    <property type="match status" value="1"/>
</dbReference>
<proteinExistence type="predicted"/>
<comment type="caution">
    <text evidence="1">The sequence shown here is derived from an EMBL/GenBank/DDBJ whole genome shotgun (WGS) entry which is preliminary data.</text>
</comment>
<dbReference type="EMBL" id="JAGTTL010000034">
    <property type="protein sequence ID" value="KAK6295104.1"/>
    <property type="molecule type" value="Genomic_DNA"/>
</dbReference>
<dbReference type="Proteomes" id="UP001356427">
    <property type="component" value="Unassembled WGS sequence"/>
</dbReference>
<dbReference type="PANTHER" id="PTHR15503:SF22">
    <property type="entry name" value="TRANSPOSON TY3-I GAG POLYPROTEIN"/>
    <property type="match status" value="1"/>
</dbReference>
<name>A0AAN8KHY5_9TELE</name>
<evidence type="ECO:0000313" key="2">
    <source>
        <dbReference type="Proteomes" id="UP001356427"/>
    </source>
</evidence>
<dbReference type="InterPro" id="IPR021109">
    <property type="entry name" value="Peptidase_aspartic_dom_sf"/>
</dbReference>
<organism evidence="1 2">
    <name type="scientific">Coregonus suidteri</name>
    <dbReference type="NCBI Taxonomy" id="861788"/>
    <lineage>
        <taxon>Eukaryota</taxon>
        <taxon>Metazoa</taxon>
        <taxon>Chordata</taxon>
        <taxon>Craniata</taxon>
        <taxon>Vertebrata</taxon>
        <taxon>Euteleostomi</taxon>
        <taxon>Actinopterygii</taxon>
        <taxon>Neopterygii</taxon>
        <taxon>Teleostei</taxon>
        <taxon>Protacanthopterygii</taxon>
        <taxon>Salmoniformes</taxon>
        <taxon>Salmonidae</taxon>
        <taxon>Coregoninae</taxon>
        <taxon>Coregonus</taxon>
    </lineage>
</organism>
<accession>A0AAN8KHY5</accession>
<evidence type="ECO:0000313" key="1">
    <source>
        <dbReference type="EMBL" id="KAK6295104.1"/>
    </source>
</evidence>
<sequence length="160" mass="17451">MTTQGGHEEIIQFYLIDSPAYPVVLGLPWLSTHDPTIAWQQRALMEWSAQCVGRCLGVSVGATSVESPNQVPALRIPPEYEDLALVFSKSRATRLPPHRQGDCAINLQTGAALPRSRVYPLSQEETAAMETYIAESLAQGYIRSSTSPGLLEFLLCGTCS</sequence>
<dbReference type="InterPro" id="IPR032567">
    <property type="entry name" value="RTL1-rel"/>
</dbReference>
<dbReference type="Gene3D" id="2.40.70.10">
    <property type="entry name" value="Acid Proteases"/>
    <property type="match status" value="1"/>
</dbReference>
<gene>
    <name evidence="1" type="ORF">J4Q44_G00343300</name>
</gene>
<dbReference type="InterPro" id="IPR043502">
    <property type="entry name" value="DNA/RNA_pol_sf"/>
</dbReference>
<protein>
    <submittedName>
        <fullName evidence="1">Uncharacterized protein</fullName>
    </submittedName>
</protein>